<accession>A0A182J3P0</accession>
<organism evidence="1">
    <name type="scientific">Anopheles atroparvus</name>
    <name type="common">European mosquito</name>
    <dbReference type="NCBI Taxonomy" id="41427"/>
    <lineage>
        <taxon>Eukaryota</taxon>
        <taxon>Metazoa</taxon>
        <taxon>Ecdysozoa</taxon>
        <taxon>Arthropoda</taxon>
        <taxon>Hexapoda</taxon>
        <taxon>Insecta</taxon>
        <taxon>Pterygota</taxon>
        <taxon>Neoptera</taxon>
        <taxon>Endopterygota</taxon>
        <taxon>Diptera</taxon>
        <taxon>Nematocera</taxon>
        <taxon>Culicoidea</taxon>
        <taxon>Culicidae</taxon>
        <taxon>Anophelinae</taxon>
        <taxon>Anopheles</taxon>
    </lineage>
</organism>
<name>A0A182J3P0_ANOAO</name>
<dbReference type="EnsemblMetazoa" id="AATE010741-RA">
    <property type="protein sequence ID" value="AATE010741-PA.1"/>
    <property type="gene ID" value="AATE010741"/>
</dbReference>
<dbReference type="VEuPathDB" id="VectorBase:AATE010741"/>
<reference evidence="1" key="1">
    <citation type="submission" date="2022-08" db="UniProtKB">
        <authorList>
            <consortium name="EnsemblMetazoa"/>
        </authorList>
    </citation>
    <scope>IDENTIFICATION</scope>
    <source>
        <strain evidence="1">EBRO</strain>
    </source>
</reference>
<dbReference type="AlphaFoldDB" id="A0A182J3P0"/>
<protein>
    <submittedName>
        <fullName evidence="1">Uncharacterized protein</fullName>
    </submittedName>
</protein>
<proteinExistence type="predicted"/>
<sequence length="296" mass="34605">MGMERVDHNLPIRKPIVTSSGKRILSPIVTNLPLAATGIILNASARLMQNPAPPVANQNVTFLFTSVDVLRFQLHRQLITVGKQLFHLVMQFRQLAGELLHLVHLFRRAGALLHRDRRRRLFQVRLLVYDLLLKRLKLAGKEIELLTEHLFHFLQTLVKVANDGEKLLFVHAALLRLFGYQVGINLYCKFLRLNIISWRWFRFFNFRNHLLLFLVTFTIQITFFSRLCFLEMIHCFVYFPECFLQSLETLVLKQTLTFQLLTGARQSLCQLLEQTVQLYAVDNSIRNPDCFVDEQD</sequence>
<evidence type="ECO:0000313" key="1">
    <source>
        <dbReference type="EnsemblMetazoa" id="AATE010741-PA.1"/>
    </source>
</evidence>